<proteinExistence type="predicted"/>
<dbReference type="EMBL" id="JAGKQH010000006">
    <property type="protein sequence ID" value="KAG6596306.1"/>
    <property type="molecule type" value="Genomic_DNA"/>
</dbReference>
<keyword evidence="2" id="KW-1185">Reference proteome</keyword>
<gene>
    <name evidence="1" type="ORF">SDJN03_09486</name>
</gene>
<evidence type="ECO:0000313" key="1">
    <source>
        <dbReference type="EMBL" id="KAG6596306.1"/>
    </source>
</evidence>
<protein>
    <submittedName>
        <fullName evidence="1">Uncharacterized protein</fullName>
    </submittedName>
</protein>
<dbReference type="AlphaFoldDB" id="A0AAV6NEX3"/>
<reference evidence="1 2" key="1">
    <citation type="journal article" date="2021" name="Hortic Res">
        <title>The domestication of Cucurbita argyrosperma as revealed by the genome of its wild relative.</title>
        <authorList>
            <person name="Barrera-Redondo J."/>
            <person name="Sanchez-de la Vega G."/>
            <person name="Aguirre-Liguori J.A."/>
            <person name="Castellanos-Morales G."/>
            <person name="Gutierrez-Guerrero Y.T."/>
            <person name="Aguirre-Dugua X."/>
            <person name="Aguirre-Planter E."/>
            <person name="Tenaillon M.I."/>
            <person name="Lira-Saade R."/>
            <person name="Eguiarte L.E."/>
        </authorList>
    </citation>
    <scope>NUCLEOTIDE SEQUENCE [LARGE SCALE GENOMIC DNA]</scope>
    <source>
        <strain evidence="1">JBR-2021</strain>
    </source>
</reference>
<dbReference type="Proteomes" id="UP000685013">
    <property type="component" value="Chromosome 6"/>
</dbReference>
<accession>A0AAV6NEX3</accession>
<organism evidence="1 2">
    <name type="scientific">Cucurbita argyrosperma subsp. sororia</name>
    <dbReference type="NCBI Taxonomy" id="37648"/>
    <lineage>
        <taxon>Eukaryota</taxon>
        <taxon>Viridiplantae</taxon>
        <taxon>Streptophyta</taxon>
        <taxon>Embryophyta</taxon>
        <taxon>Tracheophyta</taxon>
        <taxon>Spermatophyta</taxon>
        <taxon>Magnoliopsida</taxon>
        <taxon>eudicotyledons</taxon>
        <taxon>Gunneridae</taxon>
        <taxon>Pentapetalae</taxon>
        <taxon>rosids</taxon>
        <taxon>fabids</taxon>
        <taxon>Cucurbitales</taxon>
        <taxon>Cucurbitaceae</taxon>
        <taxon>Cucurbiteae</taxon>
        <taxon>Cucurbita</taxon>
    </lineage>
</organism>
<name>A0AAV6NEX3_9ROSI</name>
<evidence type="ECO:0000313" key="2">
    <source>
        <dbReference type="Proteomes" id="UP000685013"/>
    </source>
</evidence>
<comment type="caution">
    <text evidence="1">The sequence shown here is derived from an EMBL/GenBank/DDBJ whole genome shotgun (WGS) entry which is preliminary data.</text>
</comment>
<sequence>MFCLFLFPLATTERELKGVRRTGPAGCQPPAESASGRDCSLVGLSLSARLVSSHLRRWIHQPNQPTSHPIKSTALMASDSHWKSGPFWGSVMWQAQAYACILCFPTSLHPLSQSLLYSSVALGALVFSVQLSDSDQRSSSKN</sequence>
<feature type="non-terminal residue" evidence="1">
    <location>
        <position position="1"/>
    </location>
</feature>